<sequence>MKFSLLFCACFFNRNSNLCLRQNFHDEMLENLSPICILIKTISSNTEFQSN</sequence>
<dbReference type="AlphaFoldDB" id="A0A0R3QN33"/>
<evidence type="ECO:0000313" key="2">
    <source>
        <dbReference type="Proteomes" id="UP000280834"/>
    </source>
</evidence>
<dbReference type="EMBL" id="UZAG01015841">
    <property type="protein sequence ID" value="VDO23698.1"/>
    <property type="molecule type" value="Genomic_DNA"/>
</dbReference>
<protein>
    <submittedName>
        <fullName evidence="1 3">Uncharacterized protein</fullName>
    </submittedName>
</protein>
<proteinExistence type="predicted"/>
<reference evidence="1 2" key="2">
    <citation type="submission" date="2018-11" db="EMBL/GenBank/DDBJ databases">
        <authorList>
            <consortium name="Pathogen Informatics"/>
        </authorList>
    </citation>
    <scope>NUCLEOTIDE SEQUENCE [LARGE SCALE GENOMIC DNA]</scope>
</reference>
<evidence type="ECO:0000313" key="1">
    <source>
        <dbReference type="EMBL" id="VDO23698.1"/>
    </source>
</evidence>
<reference evidence="3" key="1">
    <citation type="submission" date="2017-02" db="UniProtKB">
        <authorList>
            <consortium name="WormBaseParasite"/>
        </authorList>
    </citation>
    <scope>IDENTIFICATION</scope>
</reference>
<organism evidence="3">
    <name type="scientific">Brugia timori</name>
    <dbReference type="NCBI Taxonomy" id="42155"/>
    <lineage>
        <taxon>Eukaryota</taxon>
        <taxon>Metazoa</taxon>
        <taxon>Ecdysozoa</taxon>
        <taxon>Nematoda</taxon>
        <taxon>Chromadorea</taxon>
        <taxon>Rhabditida</taxon>
        <taxon>Spirurina</taxon>
        <taxon>Spiruromorpha</taxon>
        <taxon>Filarioidea</taxon>
        <taxon>Onchocercidae</taxon>
        <taxon>Brugia</taxon>
    </lineage>
</organism>
<name>A0A0R3QN33_9BILA</name>
<dbReference type="Proteomes" id="UP000280834">
    <property type="component" value="Unassembled WGS sequence"/>
</dbReference>
<evidence type="ECO:0000313" key="3">
    <source>
        <dbReference type="WBParaSite" id="BTMF_0000911801-mRNA-1"/>
    </source>
</evidence>
<keyword evidence="2" id="KW-1185">Reference proteome</keyword>
<accession>A0A0R3QN33</accession>
<dbReference type="WBParaSite" id="BTMF_0000911801-mRNA-1">
    <property type="protein sequence ID" value="BTMF_0000911801-mRNA-1"/>
    <property type="gene ID" value="BTMF_0000911801"/>
</dbReference>
<gene>
    <name evidence="1" type="ORF">BTMF_LOCUS7169</name>
</gene>